<dbReference type="InterPro" id="IPR025255">
    <property type="entry name" value="DUF4202"/>
</dbReference>
<keyword evidence="2" id="KW-1185">Reference proteome</keyword>
<name>A0ABQ1NQR7_9GAMM</name>
<gene>
    <name evidence="1" type="ORF">GCM10011382_07790</name>
</gene>
<sequence length="229" mass="26078">MRFHARGLWLRAFFIRIGKLLGCSYPDFIERVIMPSALENTLADIDELHSQDPQHSHLADGTSQPQELVYAQRMSHWLEQLHNAPSELLRIAVRAQHLQRWQQPRSDYPEGRIGYLTWRRDQSAQAGDTTAALMAKAGYSQEEAKRVASMIRKQGLGRDSDVQALEDCACLVFLENYFADFSRKVEHDHMVRIVQKTWGKMSPQAHALALTLPMNDACAALVKEALNSH</sequence>
<accession>A0ABQ1NQR7</accession>
<proteinExistence type="predicted"/>
<evidence type="ECO:0008006" key="3">
    <source>
        <dbReference type="Google" id="ProtNLM"/>
    </source>
</evidence>
<evidence type="ECO:0000313" key="1">
    <source>
        <dbReference type="EMBL" id="GGC80175.1"/>
    </source>
</evidence>
<reference evidence="2" key="1">
    <citation type="journal article" date="2019" name="Int. J. Syst. Evol. Microbiol.">
        <title>The Global Catalogue of Microorganisms (GCM) 10K type strain sequencing project: providing services to taxonomists for standard genome sequencing and annotation.</title>
        <authorList>
            <consortium name="The Broad Institute Genomics Platform"/>
            <consortium name="The Broad Institute Genome Sequencing Center for Infectious Disease"/>
            <person name="Wu L."/>
            <person name="Ma J."/>
        </authorList>
    </citation>
    <scope>NUCLEOTIDE SEQUENCE [LARGE SCALE GENOMIC DNA]</scope>
    <source>
        <strain evidence="2">CGMCC 1.15122</strain>
    </source>
</reference>
<protein>
    <recommendedName>
        <fullName evidence="3">DUF4202 domain-containing protein</fullName>
    </recommendedName>
</protein>
<organism evidence="1 2">
    <name type="scientific">Vreelandella lutescens</name>
    <dbReference type="NCBI Taxonomy" id="1602943"/>
    <lineage>
        <taxon>Bacteria</taxon>
        <taxon>Pseudomonadati</taxon>
        <taxon>Pseudomonadota</taxon>
        <taxon>Gammaproteobacteria</taxon>
        <taxon>Oceanospirillales</taxon>
        <taxon>Halomonadaceae</taxon>
        <taxon>Vreelandella</taxon>
    </lineage>
</organism>
<comment type="caution">
    <text evidence="1">The sequence shown here is derived from an EMBL/GenBank/DDBJ whole genome shotgun (WGS) entry which is preliminary data.</text>
</comment>
<dbReference type="PANTHER" id="PTHR41729">
    <property type="entry name" value="GLUTAMYL-TRNA SYNTHETASE"/>
    <property type="match status" value="1"/>
</dbReference>
<evidence type="ECO:0000313" key="2">
    <source>
        <dbReference type="Proteomes" id="UP000597301"/>
    </source>
</evidence>
<dbReference type="PANTHER" id="PTHR41729:SF1">
    <property type="entry name" value="GLUTAMYL-TRNA SYNTHETASE"/>
    <property type="match status" value="1"/>
</dbReference>
<dbReference type="Pfam" id="PF13875">
    <property type="entry name" value="DUF4202"/>
    <property type="match status" value="1"/>
</dbReference>
<dbReference type="EMBL" id="BMHM01000001">
    <property type="protein sequence ID" value="GGC80175.1"/>
    <property type="molecule type" value="Genomic_DNA"/>
</dbReference>
<dbReference type="Proteomes" id="UP000597301">
    <property type="component" value="Unassembled WGS sequence"/>
</dbReference>